<sequence length="912" mass="101435">MTLRRPADHLRRAQSWRRSGDESYWDSLITEGDVLHRVSRPPRAPRPQSAIEGHQLDGWLEHLQRIESELRRAPVHDQVPAFSDWTTSMPALDKEATGRAKRQPGIPSFSRGSSSCRSPSLCESSLGSQESLQTGFLSPAEHRESRERAHMMQAPRKEQAQLSSLAPVKIGWLPIQRRVMMVGDACNQSQFLDHSTCQVKWKQTITPTFQKNLATANRPQDEEEAEKSQSALGEKTWQTPDQGSPNNKQVPEKRSFPANEGYRPVGWQALRRGWNTNRVSAFPRGSQSNDLPTGTSLDPNRKSSLMKTTSIDPLNHAPLHQTTVADPFKPSHTLLQRTNSTDTNKTHTPLHRTGSVQPIRATAPLCRTNSISQPSHIQTNSAVTTLIPQNKAGFSSITISSRKLSRSCSLPGPDTCNHSSRSSASTSSPLSHQSMDPNARQVTVQRKATIVKVTEERMMSSPSTKRAGTPTTSHTLDTVVHRRKATIIKVTTHKESYSPAKAGCGTRHPEYRHSYTEGVYKENSMWSPGKHSQHNAAPSYHHLDSTKGPNSAEAPNASTSDPEKNGRTLHRSTLSLFVSNLPAIAAPAPSVVSPKAVGQRSDRLHRPLSCYGNMFGHTEQSKENVTQPATSKWSFEQPQETNINPVNSDSSFISRRTAAKEADQLVADTLKPNGGQKERLPPEIAVRRASPCLTLIKAPDPHSHQSQEEVLALNAAAIIANIKLQRQLSKKKTPNGNCEKDSAASPQGNAAVTEDGKCMKPHPDQRTVQRHNQSHAPFVPLSPDPQTLSLQDALQQSRPDFISRSKSRLQELERRAQERRDLADSVDPRSDAALRQRRARSAQCTSLNDNLFKPRDRAITGKEMQLRSKRSHVEVKKKKQEEKKREACLSNRQRVELFKKKLLAQLLQRSNS</sequence>
<feature type="region of interest" description="Disordered" evidence="4">
    <location>
        <begin position="525"/>
        <end position="567"/>
    </location>
</feature>
<feature type="region of interest" description="Disordered" evidence="4">
    <location>
        <begin position="215"/>
        <end position="264"/>
    </location>
</feature>
<name>A0A484C8H2_PERFV</name>
<feature type="compositionally biased region" description="Basic and acidic residues" evidence="4">
    <location>
        <begin position="140"/>
        <end position="159"/>
    </location>
</feature>
<feature type="compositionally biased region" description="Basic and acidic residues" evidence="4">
    <location>
        <begin position="1"/>
        <end position="11"/>
    </location>
</feature>
<protein>
    <recommendedName>
        <fullName evidence="5">ALMS motif domain-containing protein</fullName>
    </recommendedName>
</protein>
<feature type="compositionally biased region" description="Polar residues" evidence="4">
    <location>
        <begin position="228"/>
        <end position="249"/>
    </location>
</feature>
<evidence type="ECO:0000256" key="3">
    <source>
        <dbReference type="ARBA" id="ARBA00023212"/>
    </source>
</evidence>
<feature type="compositionally biased region" description="Basic and acidic residues" evidence="4">
    <location>
        <begin position="815"/>
        <end position="834"/>
    </location>
</feature>
<organism evidence="6 7">
    <name type="scientific">Perca flavescens</name>
    <name type="common">American yellow perch</name>
    <name type="synonym">Morone flavescens</name>
    <dbReference type="NCBI Taxonomy" id="8167"/>
    <lineage>
        <taxon>Eukaryota</taxon>
        <taxon>Metazoa</taxon>
        <taxon>Chordata</taxon>
        <taxon>Craniata</taxon>
        <taxon>Vertebrata</taxon>
        <taxon>Euteleostomi</taxon>
        <taxon>Actinopterygii</taxon>
        <taxon>Neopterygii</taxon>
        <taxon>Teleostei</taxon>
        <taxon>Neoteleostei</taxon>
        <taxon>Acanthomorphata</taxon>
        <taxon>Eupercaria</taxon>
        <taxon>Perciformes</taxon>
        <taxon>Percoidei</taxon>
        <taxon>Percidae</taxon>
        <taxon>Percinae</taxon>
        <taxon>Perca</taxon>
    </lineage>
</organism>
<feature type="region of interest" description="Disordered" evidence="4">
    <location>
        <begin position="406"/>
        <end position="444"/>
    </location>
</feature>
<feature type="region of interest" description="Disordered" evidence="4">
    <location>
        <begin position="815"/>
        <end position="841"/>
    </location>
</feature>
<gene>
    <name evidence="6" type="ORF">EPR50_G00212600</name>
</gene>
<dbReference type="Pfam" id="PF15309">
    <property type="entry name" value="ALMS_motif"/>
    <property type="match status" value="1"/>
</dbReference>
<feature type="compositionally biased region" description="Polar residues" evidence="4">
    <location>
        <begin position="127"/>
        <end position="136"/>
    </location>
</feature>
<dbReference type="PANTHER" id="PTHR21553:SF24">
    <property type="entry name" value="(E2-INDEPENDENT) E3 UBIQUITIN-CONJUGATING ENZYME FATS"/>
    <property type="match status" value="1"/>
</dbReference>
<dbReference type="Proteomes" id="UP000295070">
    <property type="component" value="Chromosome 21"/>
</dbReference>
<dbReference type="PANTHER" id="PTHR21553">
    <property type="entry name" value="ALMS1-RELATED"/>
    <property type="match status" value="1"/>
</dbReference>
<feature type="domain" description="ALMS motif" evidence="5">
    <location>
        <begin position="786"/>
        <end position="909"/>
    </location>
</feature>
<keyword evidence="2" id="KW-0963">Cytoplasm</keyword>
<evidence type="ECO:0000256" key="4">
    <source>
        <dbReference type="SAM" id="MobiDB-lite"/>
    </source>
</evidence>
<feature type="compositionally biased region" description="Low complexity" evidence="4">
    <location>
        <begin position="107"/>
        <end position="126"/>
    </location>
</feature>
<feature type="compositionally biased region" description="Low complexity" evidence="4">
    <location>
        <begin position="419"/>
        <end position="434"/>
    </location>
</feature>
<feature type="compositionally biased region" description="Polar residues" evidence="4">
    <location>
        <begin position="623"/>
        <end position="649"/>
    </location>
</feature>
<dbReference type="InterPro" id="IPR029299">
    <property type="entry name" value="ALMS_motif"/>
</dbReference>
<dbReference type="AlphaFoldDB" id="A0A484C8H2"/>
<feature type="region of interest" description="Disordered" evidence="4">
    <location>
        <begin position="620"/>
        <end position="649"/>
    </location>
</feature>
<dbReference type="GO" id="GO:0008017">
    <property type="term" value="F:microtubule binding"/>
    <property type="evidence" value="ECO:0007669"/>
    <property type="project" value="TreeGrafter"/>
</dbReference>
<proteinExistence type="predicted"/>
<feature type="region of interest" description="Disordered" evidence="4">
    <location>
        <begin position="858"/>
        <end position="887"/>
    </location>
</feature>
<dbReference type="GO" id="GO:0005813">
    <property type="term" value="C:centrosome"/>
    <property type="evidence" value="ECO:0007669"/>
    <property type="project" value="UniProtKB-SubCell"/>
</dbReference>
<evidence type="ECO:0000256" key="1">
    <source>
        <dbReference type="ARBA" id="ARBA00004300"/>
    </source>
</evidence>
<evidence type="ECO:0000313" key="7">
    <source>
        <dbReference type="Proteomes" id="UP000295070"/>
    </source>
</evidence>
<dbReference type="GO" id="GO:0005814">
    <property type="term" value="C:centriole"/>
    <property type="evidence" value="ECO:0007669"/>
    <property type="project" value="TreeGrafter"/>
</dbReference>
<feature type="region of interest" description="Disordered" evidence="4">
    <location>
        <begin position="279"/>
        <end position="302"/>
    </location>
</feature>
<evidence type="ECO:0000313" key="6">
    <source>
        <dbReference type="EMBL" id="TDG97994.1"/>
    </source>
</evidence>
<evidence type="ECO:0000259" key="5">
    <source>
        <dbReference type="Pfam" id="PF15309"/>
    </source>
</evidence>
<accession>A0A484C8H2</accession>
<feature type="region of interest" description="Disordered" evidence="4">
    <location>
        <begin position="1"/>
        <end position="21"/>
    </location>
</feature>
<feature type="region of interest" description="Disordered" evidence="4">
    <location>
        <begin position="95"/>
        <end position="162"/>
    </location>
</feature>
<feature type="region of interest" description="Disordered" evidence="4">
    <location>
        <begin position="731"/>
        <end position="786"/>
    </location>
</feature>
<dbReference type="GO" id="GO:0005829">
    <property type="term" value="C:cytosol"/>
    <property type="evidence" value="ECO:0007669"/>
    <property type="project" value="TreeGrafter"/>
</dbReference>
<feature type="compositionally biased region" description="Basic and acidic residues" evidence="4">
    <location>
        <begin position="754"/>
        <end position="767"/>
    </location>
</feature>
<comment type="caution">
    <text evidence="6">The sequence shown here is derived from an EMBL/GenBank/DDBJ whole genome shotgun (WGS) entry which is preliminary data.</text>
</comment>
<comment type="subcellular location">
    <subcellularLocation>
        <location evidence="1">Cytoplasm</location>
        <location evidence="1">Cytoskeleton</location>
        <location evidence="1">Microtubule organizing center</location>
        <location evidence="1">Centrosome</location>
    </subcellularLocation>
</comment>
<dbReference type="GO" id="GO:0046599">
    <property type="term" value="P:regulation of centriole replication"/>
    <property type="evidence" value="ECO:0007669"/>
    <property type="project" value="TreeGrafter"/>
</dbReference>
<keyword evidence="7" id="KW-1185">Reference proteome</keyword>
<evidence type="ECO:0000256" key="2">
    <source>
        <dbReference type="ARBA" id="ARBA00022490"/>
    </source>
</evidence>
<keyword evidence="3" id="KW-0206">Cytoskeleton</keyword>
<dbReference type="EMBL" id="SCKG01000021">
    <property type="protein sequence ID" value="TDG97994.1"/>
    <property type="molecule type" value="Genomic_DNA"/>
</dbReference>
<reference evidence="6 7" key="1">
    <citation type="submission" date="2019-01" db="EMBL/GenBank/DDBJ databases">
        <title>A chromosome-scale genome assembly of the yellow perch, Perca flavescens.</title>
        <authorList>
            <person name="Feron R."/>
            <person name="Morvezen R."/>
            <person name="Bestin A."/>
            <person name="Haffray P."/>
            <person name="Klopp C."/>
            <person name="Zahm M."/>
            <person name="Cabau C."/>
            <person name="Roques C."/>
            <person name="Donnadieu C."/>
            <person name="Bouchez O."/>
            <person name="Christie M."/>
            <person name="Larson W."/>
            <person name="Guiguen Y."/>
        </authorList>
    </citation>
    <scope>NUCLEOTIDE SEQUENCE [LARGE SCALE GENOMIC DNA]</scope>
    <source>
        <strain evidence="6">YP-PL-M2</strain>
        <tissue evidence="6">Blood</tissue>
    </source>
</reference>